<comment type="caution">
    <text evidence="1">The sequence shown here is derived from an EMBL/GenBank/DDBJ whole genome shotgun (WGS) entry which is preliminary data.</text>
</comment>
<gene>
    <name evidence="1" type="ORF">A6M23_00850</name>
</gene>
<proteinExistence type="predicted"/>
<accession>A0A1C2IJI6</accession>
<dbReference type="Proteomes" id="UP000095008">
    <property type="component" value="Unassembled WGS sequence"/>
</dbReference>
<evidence type="ECO:0000313" key="2">
    <source>
        <dbReference type="Proteomes" id="UP000095008"/>
    </source>
</evidence>
<organism evidence="1 2">
    <name type="scientific">Acidithiobacillus thiooxidans</name>
    <name type="common">Thiobacillus thiooxidans</name>
    <dbReference type="NCBI Taxonomy" id="930"/>
    <lineage>
        <taxon>Bacteria</taxon>
        <taxon>Pseudomonadati</taxon>
        <taxon>Pseudomonadota</taxon>
        <taxon>Acidithiobacillia</taxon>
        <taxon>Acidithiobacillales</taxon>
        <taxon>Acidithiobacillaceae</taxon>
        <taxon>Acidithiobacillus</taxon>
    </lineage>
</organism>
<reference evidence="1" key="1">
    <citation type="journal article" date="2016" name="Int. J. Mol. Sci.">
        <title>Comparative genomics of the extreme acidophile Acidithiobacillus thiooxidans reveals intraspecific divergence and niche adaptation.</title>
        <authorList>
            <person name="Zhang X."/>
            <person name="Feng X."/>
            <person name="Tao J."/>
            <person name="Ma L."/>
            <person name="Xiao Y."/>
            <person name="Liang Y."/>
            <person name="Liu X."/>
            <person name="Yin H."/>
        </authorList>
    </citation>
    <scope>NUCLEOTIDE SEQUENCE [LARGE SCALE GENOMIC DNA]</scope>
    <source>
        <strain evidence="1">DXS-W</strain>
    </source>
</reference>
<evidence type="ECO:0000313" key="1">
    <source>
        <dbReference type="EMBL" id="OCX76186.1"/>
    </source>
</evidence>
<name>A0A1C2IJI6_ACITH</name>
<keyword evidence="2" id="KW-1185">Reference proteome</keyword>
<dbReference type="EMBL" id="LWRY01000006">
    <property type="protein sequence ID" value="OCX76186.1"/>
    <property type="molecule type" value="Genomic_DNA"/>
</dbReference>
<dbReference type="AlphaFoldDB" id="A0A1C2IJI6"/>
<protein>
    <submittedName>
        <fullName evidence="1">Uncharacterized protein</fullName>
    </submittedName>
</protein>
<sequence>MAIHLLTERLAAKVPGLLYMASDQRSWPFDEILVPHTAGLVKYALYCYRYSNKIVSMLLVSIKKLEFPALLTEGR</sequence>